<organism evidence="1">
    <name type="scientific">uncultured Rubrobacteraceae bacterium</name>
    <dbReference type="NCBI Taxonomy" id="349277"/>
    <lineage>
        <taxon>Bacteria</taxon>
        <taxon>Bacillati</taxon>
        <taxon>Actinomycetota</taxon>
        <taxon>Rubrobacteria</taxon>
        <taxon>Rubrobacterales</taxon>
        <taxon>Rubrobacteraceae</taxon>
        <taxon>environmental samples</taxon>
    </lineage>
</organism>
<dbReference type="AlphaFoldDB" id="A0A6J4T7H8"/>
<reference evidence="1" key="1">
    <citation type="submission" date="2020-02" db="EMBL/GenBank/DDBJ databases">
        <authorList>
            <person name="Meier V. D."/>
        </authorList>
    </citation>
    <scope>NUCLEOTIDE SEQUENCE</scope>
    <source>
        <strain evidence="1">AVDCRST_MAG12</strain>
    </source>
</reference>
<proteinExistence type="predicted"/>
<protein>
    <submittedName>
        <fullName evidence="1">Uncharacterized protein</fullName>
    </submittedName>
</protein>
<gene>
    <name evidence="1" type="ORF">AVDCRST_MAG12-3488</name>
</gene>
<dbReference type="EMBL" id="CADCVK010000492">
    <property type="protein sequence ID" value="CAA9516113.1"/>
    <property type="molecule type" value="Genomic_DNA"/>
</dbReference>
<name>A0A6J4T7H8_9ACTN</name>
<accession>A0A6J4T7H8</accession>
<dbReference type="Gene3D" id="1.10.10.10">
    <property type="entry name" value="Winged helix-like DNA-binding domain superfamily/Winged helix DNA-binding domain"/>
    <property type="match status" value="1"/>
</dbReference>
<sequence length="125" mass="14306">MDLKVEHPALNLNEIARICFVRTGRRPHLATVRAVLDEEPLPIKAFTRFPPYREIPDGRGRRKAVVALHYEGWANKSIGRYLRVDRSTVRRVLRDGWRRARRASRTKSAGVRGAIRGRVCPVLGV</sequence>
<dbReference type="InterPro" id="IPR036388">
    <property type="entry name" value="WH-like_DNA-bd_sf"/>
</dbReference>
<evidence type="ECO:0000313" key="1">
    <source>
        <dbReference type="EMBL" id="CAA9516113.1"/>
    </source>
</evidence>